<comment type="caution">
    <text evidence="1">The sequence shown here is derived from an EMBL/GenBank/DDBJ whole genome shotgun (WGS) entry which is preliminary data.</text>
</comment>
<name>A0A5C4R624_9RHOB</name>
<evidence type="ECO:0000313" key="1">
    <source>
        <dbReference type="EMBL" id="TNH39375.1"/>
    </source>
</evidence>
<organism evidence="1 2">
    <name type="scientific">Paracoccus haeundaensis</name>
    <dbReference type="NCBI Taxonomy" id="225362"/>
    <lineage>
        <taxon>Bacteria</taxon>
        <taxon>Pseudomonadati</taxon>
        <taxon>Pseudomonadota</taxon>
        <taxon>Alphaproteobacteria</taxon>
        <taxon>Rhodobacterales</taxon>
        <taxon>Paracoccaceae</taxon>
        <taxon>Paracoccus</taxon>
    </lineage>
</organism>
<dbReference type="AlphaFoldDB" id="A0A5C4R624"/>
<keyword evidence="2" id="KW-1185">Reference proteome</keyword>
<dbReference type="Proteomes" id="UP000304880">
    <property type="component" value="Unassembled WGS sequence"/>
</dbReference>
<reference evidence="1 2" key="1">
    <citation type="submission" date="2019-06" db="EMBL/GenBank/DDBJ databases">
        <authorList>
            <person name="Li J."/>
        </authorList>
    </citation>
    <scope>NUCLEOTIDE SEQUENCE [LARGE SCALE GENOMIC DNA]</scope>
    <source>
        <strain evidence="1 2">CGMCC 1.8012</strain>
    </source>
</reference>
<protein>
    <recommendedName>
        <fullName evidence="3">Phospholipase D-like domain-containing protein</fullName>
    </recommendedName>
</protein>
<dbReference type="RefSeq" id="WP_046000827.1">
    <property type="nucleotide sequence ID" value="NZ_VDDC01000016.1"/>
</dbReference>
<evidence type="ECO:0000313" key="2">
    <source>
        <dbReference type="Proteomes" id="UP000304880"/>
    </source>
</evidence>
<gene>
    <name evidence="1" type="ORF">FHD67_10630</name>
</gene>
<dbReference type="EMBL" id="VDDC01000016">
    <property type="protein sequence ID" value="TNH39375.1"/>
    <property type="molecule type" value="Genomic_DNA"/>
</dbReference>
<evidence type="ECO:0008006" key="3">
    <source>
        <dbReference type="Google" id="ProtNLM"/>
    </source>
</evidence>
<sequence>MKKTPEDFPGQAFLELLRPPKLTRTRFALFAAYSADPIVLGGALLNLHARGRDNAGGNKADFAGAIETLRHRVRFIVQRGRIHRGSKLPRIAAVLDQFVVEIPYRERSNSWHPKAALICYEDEKSYRFWRLWIGSRNLTTSRDLDLGLMLDGESRRRRGSQAISGIDALGTALAREAGLADLNPDDLAAELETVRWMAPEGIHVDSIDLWTRDGEPVPPLDRPKCRKIVVLN</sequence>
<accession>A0A5C4R624</accession>
<proteinExistence type="predicted"/>